<dbReference type="SUPFAM" id="SSF51430">
    <property type="entry name" value="NAD(P)-linked oxidoreductase"/>
    <property type="match status" value="1"/>
</dbReference>
<evidence type="ECO:0000256" key="3">
    <source>
        <dbReference type="ARBA" id="ARBA00023002"/>
    </source>
</evidence>
<dbReference type="InterPro" id="IPR023210">
    <property type="entry name" value="NADP_OxRdtase_dom"/>
</dbReference>
<feature type="binding site" evidence="6">
    <location>
        <position position="105"/>
    </location>
    <ligand>
        <name>substrate</name>
    </ligand>
</feature>
<dbReference type="PRINTS" id="PR00069">
    <property type="entry name" value="ALDKETRDTASE"/>
</dbReference>
<sequence length="273" mass="29619">MQTVEANGARIPAIGLGTMTLKGETCVEIVGAALRLGYRHLDTAQMYGNEAEVGQGLKASGLAREEVFLTTKVWHANLAPGDFERSFDESLKKLDFAFVDLLLIHWPNAAVPMADMIGALCKVAADKRARHVGVANFTVGMVEEAVRLATVPLVTNQVEVHPYIDQRRLIETCRTHGLSVTAYCPLARGGVPSDPVLQRIGAAHGKSASQVALRWLVQQGLVAIPRTANRDRLAENLAVFDFDLSAQDMADIAALRKPNGRLVSPPHAPRWDT</sequence>
<evidence type="ECO:0000256" key="2">
    <source>
        <dbReference type="ARBA" id="ARBA00022857"/>
    </source>
</evidence>
<dbReference type="Pfam" id="PF00248">
    <property type="entry name" value="Aldo_ket_red"/>
    <property type="match status" value="2"/>
</dbReference>
<feature type="domain" description="NADP-dependent oxidoreductase" evidence="8">
    <location>
        <begin position="195"/>
        <end position="255"/>
    </location>
</feature>
<dbReference type="OrthoDB" id="9804790at2"/>
<organism evidence="9 10">
    <name type="scientific">Rhodoplanes elegans</name>
    <dbReference type="NCBI Taxonomy" id="29408"/>
    <lineage>
        <taxon>Bacteria</taxon>
        <taxon>Pseudomonadati</taxon>
        <taxon>Pseudomonadota</taxon>
        <taxon>Alphaproteobacteria</taxon>
        <taxon>Hyphomicrobiales</taxon>
        <taxon>Nitrobacteraceae</taxon>
        <taxon>Rhodoplanes</taxon>
    </lineage>
</organism>
<dbReference type="PROSITE" id="PS00798">
    <property type="entry name" value="ALDOKETO_REDUCTASE_1"/>
    <property type="match status" value="1"/>
</dbReference>
<keyword evidence="10" id="KW-1185">Reference proteome</keyword>
<dbReference type="FunFam" id="3.20.20.100:FF:000002">
    <property type="entry name" value="2,5-diketo-D-gluconic acid reductase A"/>
    <property type="match status" value="1"/>
</dbReference>
<proteinExistence type="inferred from homology"/>
<dbReference type="RefSeq" id="WP_111355808.1">
    <property type="nucleotide sequence ID" value="NZ_NHSK01000121.1"/>
</dbReference>
<dbReference type="PROSITE" id="PS00063">
    <property type="entry name" value="ALDOKETO_REDUCTASE_3"/>
    <property type="match status" value="1"/>
</dbReference>
<evidence type="ECO:0000256" key="4">
    <source>
        <dbReference type="ARBA" id="ARBA00049445"/>
    </source>
</evidence>
<feature type="domain" description="NADP-dependent oxidoreductase" evidence="8">
    <location>
        <begin position="13"/>
        <end position="190"/>
    </location>
</feature>
<evidence type="ECO:0000256" key="6">
    <source>
        <dbReference type="PIRSR" id="PIRSR000097-2"/>
    </source>
</evidence>
<dbReference type="InterPro" id="IPR018170">
    <property type="entry name" value="Aldo/ket_reductase_CS"/>
</dbReference>
<dbReference type="InterPro" id="IPR036812">
    <property type="entry name" value="NAD(P)_OxRdtase_dom_sf"/>
</dbReference>
<comment type="caution">
    <text evidence="9">The sequence shown here is derived from an EMBL/GenBank/DDBJ whole genome shotgun (WGS) entry which is preliminary data.</text>
</comment>
<comment type="catalytic activity">
    <reaction evidence="4">
        <text>hydroxyacetone + NADP(+) = methylglyoxal + NADPH + H(+)</text>
        <dbReference type="Rhea" id="RHEA:27986"/>
        <dbReference type="ChEBI" id="CHEBI:15378"/>
        <dbReference type="ChEBI" id="CHEBI:17158"/>
        <dbReference type="ChEBI" id="CHEBI:27957"/>
        <dbReference type="ChEBI" id="CHEBI:57783"/>
        <dbReference type="ChEBI" id="CHEBI:58349"/>
    </reaction>
</comment>
<evidence type="ECO:0000256" key="5">
    <source>
        <dbReference type="PIRSR" id="PIRSR000097-1"/>
    </source>
</evidence>
<keyword evidence="3" id="KW-0560">Oxidoreductase</keyword>
<dbReference type="GO" id="GO:1990002">
    <property type="term" value="F:methylglyoxal reductase (NADPH) (acetol producing) activity"/>
    <property type="evidence" value="ECO:0007669"/>
    <property type="project" value="TreeGrafter"/>
</dbReference>
<dbReference type="EMBL" id="NPEU01000027">
    <property type="protein sequence ID" value="RAI41025.1"/>
    <property type="molecule type" value="Genomic_DNA"/>
</dbReference>
<dbReference type="PANTHER" id="PTHR43827:SF3">
    <property type="entry name" value="NADP-DEPENDENT OXIDOREDUCTASE DOMAIN-CONTAINING PROTEIN"/>
    <property type="match status" value="1"/>
</dbReference>
<dbReference type="CDD" id="cd19140">
    <property type="entry name" value="AKR_AKR3F3"/>
    <property type="match status" value="1"/>
</dbReference>
<evidence type="ECO:0000313" key="10">
    <source>
        <dbReference type="Proteomes" id="UP000248863"/>
    </source>
</evidence>
<dbReference type="AlphaFoldDB" id="A0A327KUA9"/>
<dbReference type="Proteomes" id="UP000248863">
    <property type="component" value="Unassembled WGS sequence"/>
</dbReference>
<feature type="active site" description="Proton donor" evidence="5">
    <location>
        <position position="47"/>
    </location>
</feature>
<gene>
    <name evidence="9" type="ORF">CH338_04475</name>
</gene>
<evidence type="ECO:0000313" key="9">
    <source>
        <dbReference type="EMBL" id="RAI41025.1"/>
    </source>
</evidence>
<dbReference type="InterPro" id="IPR020471">
    <property type="entry name" value="AKR"/>
</dbReference>
<evidence type="ECO:0000256" key="1">
    <source>
        <dbReference type="ARBA" id="ARBA00007905"/>
    </source>
</evidence>
<dbReference type="Gene3D" id="3.20.20.100">
    <property type="entry name" value="NADP-dependent oxidoreductase domain"/>
    <property type="match status" value="1"/>
</dbReference>
<reference evidence="9 10" key="1">
    <citation type="submission" date="2017-07" db="EMBL/GenBank/DDBJ databases">
        <title>Draft Genome Sequences of Select Purple Nonsulfur Bacteria.</title>
        <authorList>
            <person name="Lasarre B."/>
            <person name="Mckinlay J.B."/>
        </authorList>
    </citation>
    <scope>NUCLEOTIDE SEQUENCE [LARGE SCALE GENOMIC DNA]</scope>
    <source>
        <strain evidence="9 10">DSM 11907</strain>
    </source>
</reference>
<evidence type="ECO:0000256" key="7">
    <source>
        <dbReference type="PIRSR" id="PIRSR000097-3"/>
    </source>
</evidence>
<protein>
    <submittedName>
        <fullName evidence="9">2,5-didehydrogluconate reductase</fullName>
    </submittedName>
</protein>
<name>A0A327KUA9_9BRAD</name>
<feature type="site" description="Lowers pKa of active site Tyr" evidence="7">
    <location>
        <position position="72"/>
    </location>
</feature>
<evidence type="ECO:0000259" key="8">
    <source>
        <dbReference type="Pfam" id="PF00248"/>
    </source>
</evidence>
<accession>A0A327KUA9</accession>
<dbReference type="GO" id="GO:0051596">
    <property type="term" value="P:methylglyoxal catabolic process"/>
    <property type="evidence" value="ECO:0007669"/>
    <property type="project" value="TreeGrafter"/>
</dbReference>
<dbReference type="PANTHER" id="PTHR43827">
    <property type="entry name" value="2,5-DIKETO-D-GLUCONIC ACID REDUCTASE"/>
    <property type="match status" value="1"/>
</dbReference>
<dbReference type="PIRSF" id="PIRSF000097">
    <property type="entry name" value="AKR"/>
    <property type="match status" value="1"/>
</dbReference>
<keyword evidence="2" id="KW-0521">NADP</keyword>
<comment type="similarity">
    <text evidence="1">Belongs to the aldo/keto reductase family.</text>
</comment>